<protein>
    <submittedName>
        <fullName evidence="1">Uncharacterized protein</fullName>
    </submittedName>
</protein>
<name>A0A397VPB2_9GLOM</name>
<dbReference type="Proteomes" id="UP000266673">
    <property type="component" value="Unassembled WGS sequence"/>
</dbReference>
<sequence>MDGNSAHDSAKKCVVKICKGAPALKWKKITKHVLTKAQANGTLASYYKDHKDEYMCLNCYNSIVVNGTTYIEHADEWARGSKRRRNDTLSMAEIAEDKNDQLGFFFNEIEAMACLERKNEAERRALERSLTYQSSDDNLSWVDSVNVLTKLLYDREKNEQEPVIYSFKQLCREMVVKDFRLNKKLAVECYIICGNQNSKLTAFKKDISLFVDFMGVSTEAIDALSYAGITISRRHLDRIKTDIADNHSNRVTLYLEVKKDKALVLNIDDYHNIHTPRTPDMFNIKRSAYDDLVAKWC</sequence>
<dbReference type="EMBL" id="QKWP01000343">
    <property type="protein sequence ID" value="RIB21753.1"/>
    <property type="molecule type" value="Genomic_DNA"/>
</dbReference>
<keyword evidence="2" id="KW-1185">Reference proteome</keyword>
<evidence type="ECO:0000313" key="2">
    <source>
        <dbReference type="Proteomes" id="UP000266673"/>
    </source>
</evidence>
<organism evidence="1 2">
    <name type="scientific">Gigaspora rosea</name>
    <dbReference type="NCBI Taxonomy" id="44941"/>
    <lineage>
        <taxon>Eukaryota</taxon>
        <taxon>Fungi</taxon>
        <taxon>Fungi incertae sedis</taxon>
        <taxon>Mucoromycota</taxon>
        <taxon>Glomeromycotina</taxon>
        <taxon>Glomeromycetes</taxon>
        <taxon>Diversisporales</taxon>
        <taxon>Gigasporaceae</taxon>
        <taxon>Gigaspora</taxon>
    </lineage>
</organism>
<proteinExistence type="predicted"/>
<evidence type="ECO:0000313" key="1">
    <source>
        <dbReference type="EMBL" id="RIB21753.1"/>
    </source>
</evidence>
<gene>
    <name evidence="1" type="ORF">C2G38_2175774</name>
</gene>
<accession>A0A397VPB2</accession>
<comment type="caution">
    <text evidence="1">The sequence shown here is derived from an EMBL/GenBank/DDBJ whole genome shotgun (WGS) entry which is preliminary data.</text>
</comment>
<reference evidence="1 2" key="1">
    <citation type="submission" date="2018-06" db="EMBL/GenBank/DDBJ databases">
        <title>Comparative genomics reveals the genomic features of Rhizophagus irregularis, R. cerebriforme, R. diaphanum and Gigaspora rosea, and their symbiotic lifestyle signature.</title>
        <authorList>
            <person name="Morin E."/>
            <person name="San Clemente H."/>
            <person name="Chen E.C.H."/>
            <person name="De La Providencia I."/>
            <person name="Hainaut M."/>
            <person name="Kuo A."/>
            <person name="Kohler A."/>
            <person name="Murat C."/>
            <person name="Tang N."/>
            <person name="Roy S."/>
            <person name="Loubradou J."/>
            <person name="Henrissat B."/>
            <person name="Grigoriev I.V."/>
            <person name="Corradi N."/>
            <person name="Roux C."/>
            <person name="Martin F.M."/>
        </authorList>
    </citation>
    <scope>NUCLEOTIDE SEQUENCE [LARGE SCALE GENOMIC DNA]</scope>
    <source>
        <strain evidence="1 2">DAOM 194757</strain>
    </source>
</reference>
<dbReference type="AlphaFoldDB" id="A0A397VPB2"/>
<dbReference type="STRING" id="44941.A0A397VPB2"/>